<dbReference type="SMART" id="SM00347">
    <property type="entry name" value="HTH_MARR"/>
    <property type="match status" value="1"/>
</dbReference>
<dbReference type="PANTHER" id="PTHR33164">
    <property type="entry name" value="TRANSCRIPTIONAL REGULATOR, MARR FAMILY"/>
    <property type="match status" value="1"/>
</dbReference>
<evidence type="ECO:0000259" key="2">
    <source>
        <dbReference type="PROSITE" id="PS50995"/>
    </source>
</evidence>
<dbReference type="PRINTS" id="PR00598">
    <property type="entry name" value="HTHMARR"/>
</dbReference>
<dbReference type="Gene3D" id="1.10.10.10">
    <property type="entry name" value="Winged helix-like DNA-binding domain superfamily/Winged helix DNA-binding domain"/>
    <property type="match status" value="1"/>
</dbReference>
<dbReference type="PANTHER" id="PTHR33164:SF106">
    <property type="entry name" value="TRANSCRIPTIONAL REGULATORY PROTEIN"/>
    <property type="match status" value="1"/>
</dbReference>
<sequence length="184" mass="20330">MAENEQTISPAGRMHPASVHLRRILVLNDVMEYRMRMHLKTNDTDFQAMQQLMQLGPLTPSKLAGALHLTTAAITSVIDRLEKAGHAERVPHPTDRRGVLVKPTDSSVREAMAQLMPMILKTDSLVREMDDKEQQAVTRYLQGAADAVQERIDAMAQEFDGQSGDASGPATASSPNKTVRKEDK</sequence>
<dbReference type="InterPro" id="IPR039422">
    <property type="entry name" value="MarR/SlyA-like"/>
</dbReference>
<dbReference type="InterPro" id="IPR036388">
    <property type="entry name" value="WH-like_DNA-bd_sf"/>
</dbReference>
<dbReference type="InterPro" id="IPR000835">
    <property type="entry name" value="HTH_MarR-typ"/>
</dbReference>
<feature type="region of interest" description="Disordered" evidence="1">
    <location>
        <begin position="155"/>
        <end position="184"/>
    </location>
</feature>
<dbReference type="RefSeq" id="WP_086994215.1">
    <property type="nucleotide sequence ID" value="NZ_FUHW01000006.1"/>
</dbReference>
<evidence type="ECO:0000256" key="1">
    <source>
        <dbReference type="SAM" id="MobiDB-lite"/>
    </source>
</evidence>
<dbReference type="InterPro" id="IPR036390">
    <property type="entry name" value="WH_DNA-bd_sf"/>
</dbReference>
<keyword evidence="4" id="KW-1185">Reference proteome</keyword>
<accession>A0A1R4EWN3</accession>
<organism evidence="3 4">
    <name type="scientific">Arthrobacter rhombi</name>
    <dbReference type="NCBI Taxonomy" id="71253"/>
    <lineage>
        <taxon>Bacteria</taxon>
        <taxon>Bacillati</taxon>
        <taxon>Actinomycetota</taxon>
        <taxon>Actinomycetes</taxon>
        <taxon>Micrococcales</taxon>
        <taxon>Micrococcaceae</taxon>
        <taxon>Arthrobacter</taxon>
    </lineage>
</organism>
<dbReference type="EMBL" id="FUHW01000006">
    <property type="protein sequence ID" value="SJM47995.1"/>
    <property type="molecule type" value="Genomic_DNA"/>
</dbReference>
<gene>
    <name evidence="3" type="ORF">FM101_01115</name>
</gene>
<feature type="domain" description="HTH marR-type" evidence="2">
    <location>
        <begin position="1"/>
        <end position="146"/>
    </location>
</feature>
<dbReference type="GO" id="GO:0006950">
    <property type="term" value="P:response to stress"/>
    <property type="evidence" value="ECO:0007669"/>
    <property type="project" value="TreeGrafter"/>
</dbReference>
<reference evidence="3 4" key="1">
    <citation type="submission" date="2017-02" db="EMBL/GenBank/DDBJ databases">
        <authorList>
            <person name="Peterson S.W."/>
        </authorList>
    </citation>
    <scope>NUCLEOTIDE SEQUENCE [LARGE SCALE GENOMIC DNA]</scope>
    <source>
        <strain evidence="3 4">B Ar 00.02</strain>
    </source>
</reference>
<dbReference type="SUPFAM" id="SSF46785">
    <property type="entry name" value="Winged helix' DNA-binding domain"/>
    <property type="match status" value="1"/>
</dbReference>
<proteinExistence type="predicted"/>
<dbReference type="AlphaFoldDB" id="A0A1R4EWN3"/>
<dbReference type="GO" id="GO:0003700">
    <property type="term" value="F:DNA-binding transcription factor activity"/>
    <property type="evidence" value="ECO:0007669"/>
    <property type="project" value="InterPro"/>
</dbReference>
<protein>
    <submittedName>
        <fullName evidence="3">Transcriptional regulator, MarR family</fullName>
    </submittedName>
</protein>
<evidence type="ECO:0000313" key="3">
    <source>
        <dbReference type="EMBL" id="SJM47995.1"/>
    </source>
</evidence>
<dbReference type="PROSITE" id="PS50995">
    <property type="entry name" value="HTH_MARR_2"/>
    <property type="match status" value="1"/>
</dbReference>
<dbReference type="Pfam" id="PF01047">
    <property type="entry name" value="MarR"/>
    <property type="match status" value="1"/>
</dbReference>
<dbReference type="Proteomes" id="UP000195913">
    <property type="component" value="Unassembled WGS sequence"/>
</dbReference>
<name>A0A1R4EWN3_9MICC</name>
<evidence type="ECO:0000313" key="4">
    <source>
        <dbReference type="Proteomes" id="UP000195913"/>
    </source>
</evidence>